<feature type="region of interest" description="Disordered" evidence="3">
    <location>
        <begin position="854"/>
        <end position="892"/>
    </location>
</feature>
<dbReference type="Gene3D" id="2.30.29.30">
    <property type="entry name" value="Pleckstrin-homology domain (PH domain)/Phosphotyrosine-binding domain (PTB)"/>
    <property type="match status" value="1"/>
</dbReference>
<evidence type="ECO:0000256" key="3">
    <source>
        <dbReference type="SAM" id="MobiDB-lite"/>
    </source>
</evidence>
<dbReference type="EMBL" id="MVGT01000481">
    <property type="protein sequence ID" value="OVA16805.1"/>
    <property type="molecule type" value="Genomic_DNA"/>
</dbReference>
<dbReference type="InterPro" id="IPR051137">
    <property type="entry name" value="PP4R3-like"/>
</dbReference>
<evidence type="ECO:0000313" key="7">
    <source>
        <dbReference type="Proteomes" id="UP000195402"/>
    </source>
</evidence>
<evidence type="ECO:0000256" key="2">
    <source>
        <dbReference type="ARBA" id="ARBA00023242"/>
    </source>
</evidence>
<proteinExistence type="predicted"/>
<feature type="compositionally biased region" description="Polar residues" evidence="3">
    <location>
        <begin position="792"/>
        <end position="803"/>
    </location>
</feature>
<sequence>MGAQGKADSTEISMQRVKIYHLNDDGKWDDRGTGHVSIDNLERSEDHGLFVTDEEDNEMLLAHRIRSDDIYRRQEDTIISWRDPEYSTELALSFQENAGCSYIWEQICNVRRNMHYSSIGDLDIGPRPSTENLDTSGASHANDVTFHSVNSELRELPAVELSTLPLILKTVVENGITDQMRVTELILHDQNFFPKLMDLFRICEDLENLDGLHMIFKLVKGIILLNSPHIFDKIFGDEFIMDIIGSLEYDPEVPHVQHHRTFLKEHVVFKEAIPIKDPSVLSKIHQTYRVGYIKDVILPRVLDEATIANLNSIVHGNNAMVVSSLKDDNTFIQELFARMRSSTTSAESKKNLVVFFLHEFCGLSKSLQMVQQLRLFRDLMNEGIFDIITDALHTQDKRLVLTGTDILILFLNQDPNLLRTYITRPEGNPLLGLLVKGMITDFGEDMHCQFLEILRSLLDSYTFSGSQRDTIIEIFYEKHLDQLIDVIVSSCPPNGVPRSSKTSNGSGGRDENQGVTKPEILSNICELLCFCVLHHPYRIKCKILLNNVIEKILFLTRRREKYIVVAAVRFLRTVISRNDEQLLHHIVKNNLLKPIVEAFVGNGNRYNLLHSAVLELFEYIRKENLKSLIICLVESLWNELVKFEYFPTIHSLKVKYEQYVENCQPRNAIHAVDPRKRIDERAPEKEEEEYFNGDSDEEDTASARPSRTHDKQAKPVLANGASFSYASLRPGSVGLVDYEDDEDDEDYNPPARSLPESSSRDERTANSSPKSKRDSTSDEELQLTKKRRTEETLISTTCSTCNPTAPPGDGKETTSLSSIPRTPDENCKSDGGICGDKEPAIPRSCSNCLSNTTDSRQSGGENCQLMIPNVNNSSDMAVNGSSVAGSEPYSVR</sequence>
<dbReference type="InterPro" id="IPR011993">
    <property type="entry name" value="PH-like_dom_sf"/>
</dbReference>
<keyword evidence="7" id="KW-1185">Reference proteome</keyword>
<dbReference type="GO" id="GO:0030289">
    <property type="term" value="C:protein phosphatase 4 complex"/>
    <property type="evidence" value="ECO:0007669"/>
    <property type="project" value="TreeGrafter"/>
</dbReference>
<dbReference type="PANTHER" id="PTHR23318">
    <property type="entry name" value="ATP SYNTHASE GAMMA-RELATED"/>
    <property type="match status" value="1"/>
</dbReference>
<feature type="region of interest" description="Disordered" evidence="3">
    <location>
        <begin position="494"/>
        <end position="514"/>
    </location>
</feature>
<dbReference type="GO" id="GO:0072542">
    <property type="term" value="F:protein phosphatase activator activity"/>
    <property type="evidence" value="ECO:0007669"/>
    <property type="project" value="TreeGrafter"/>
</dbReference>
<feature type="compositionally biased region" description="Polar residues" evidence="3">
    <location>
        <begin position="869"/>
        <end position="884"/>
    </location>
</feature>
<dbReference type="Proteomes" id="UP000195402">
    <property type="component" value="Unassembled WGS sequence"/>
</dbReference>
<feature type="compositionally biased region" description="Basic and acidic residues" evidence="3">
    <location>
        <begin position="674"/>
        <end position="684"/>
    </location>
</feature>
<feature type="region of interest" description="Disordered" evidence="3">
    <location>
        <begin position="734"/>
        <end position="830"/>
    </location>
</feature>
<name>A0A200R299_MACCD</name>
<dbReference type="Gene3D" id="1.25.10.10">
    <property type="entry name" value="Leucine-rich Repeat Variant"/>
    <property type="match status" value="1"/>
</dbReference>
<dbReference type="AlphaFoldDB" id="A0A200R299"/>
<feature type="region of interest" description="Disordered" evidence="3">
    <location>
        <begin position="674"/>
        <end position="718"/>
    </location>
</feature>
<accession>A0A200R299</accession>
<evidence type="ECO:0000313" key="6">
    <source>
        <dbReference type="EMBL" id="OVA16805.1"/>
    </source>
</evidence>
<dbReference type="InterPro" id="IPR016024">
    <property type="entry name" value="ARM-type_fold"/>
</dbReference>
<dbReference type="Pfam" id="PF22972">
    <property type="entry name" value="EVH1_PP4R3"/>
    <property type="match status" value="1"/>
</dbReference>
<dbReference type="InParanoid" id="A0A200R299"/>
<feature type="domain" description="Serine/threonine-protein phosphatase 4 regulatory subunit 3-like central" evidence="4">
    <location>
        <begin position="174"/>
        <end position="658"/>
    </location>
</feature>
<evidence type="ECO:0000259" key="5">
    <source>
        <dbReference type="Pfam" id="PF22972"/>
    </source>
</evidence>
<gene>
    <name evidence="6" type="ORF">BVC80_1543g263</name>
</gene>
<dbReference type="STRING" id="56857.A0A200R299"/>
<dbReference type="InterPro" id="IPR055236">
    <property type="entry name" value="EVH1_PP4R3"/>
</dbReference>
<dbReference type="GO" id="GO:0005654">
    <property type="term" value="C:nucleoplasm"/>
    <property type="evidence" value="ECO:0007669"/>
    <property type="project" value="TreeGrafter"/>
</dbReference>
<comment type="subcellular location">
    <subcellularLocation>
        <location evidence="1">Nucleus</location>
    </subcellularLocation>
</comment>
<evidence type="ECO:0000259" key="4">
    <source>
        <dbReference type="Pfam" id="PF04802"/>
    </source>
</evidence>
<comment type="caution">
    <text evidence="6">The sequence shown here is derived from an EMBL/GenBank/DDBJ whole genome shotgun (WGS) entry which is preliminary data.</text>
</comment>
<evidence type="ECO:0000256" key="1">
    <source>
        <dbReference type="ARBA" id="ARBA00004123"/>
    </source>
</evidence>
<dbReference type="Pfam" id="PF04802">
    <property type="entry name" value="PP4R3"/>
    <property type="match status" value="1"/>
</dbReference>
<dbReference type="PANTHER" id="PTHR23318:SF0">
    <property type="entry name" value="SERINE_THREONINE-PROTEIN PHOSPHATASE 4 REGULATORY SUBUNIT 3"/>
    <property type="match status" value="1"/>
</dbReference>
<dbReference type="InterPro" id="IPR006887">
    <property type="entry name" value="P4R3-like_central_dom"/>
</dbReference>
<dbReference type="InterPro" id="IPR011989">
    <property type="entry name" value="ARM-like"/>
</dbReference>
<dbReference type="SUPFAM" id="SSF50729">
    <property type="entry name" value="PH domain-like"/>
    <property type="match status" value="1"/>
</dbReference>
<organism evidence="6 7">
    <name type="scientific">Macleaya cordata</name>
    <name type="common">Five-seeded plume-poppy</name>
    <name type="synonym">Bocconia cordata</name>
    <dbReference type="NCBI Taxonomy" id="56857"/>
    <lineage>
        <taxon>Eukaryota</taxon>
        <taxon>Viridiplantae</taxon>
        <taxon>Streptophyta</taxon>
        <taxon>Embryophyta</taxon>
        <taxon>Tracheophyta</taxon>
        <taxon>Spermatophyta</taxon>
        <taxon>Magnoliopsida</taxon>
        <taxon>Ranunculales</taxon>
        <taxon>Papaveraceae</taxon>
        <taxon>Papaveroideae</taxon>
        <taxon>Macleaya</taxon>
    </lineage>
</organism>
<feature type="compositionally biased region" description="Acidic residues" evidence="3">
    <location>
        <begin position="685"/>
        <end position="700"/>
    </location>
</feature>
<feature type="compositionally biased region" description="Acidic residues" evidence="3">
    <location>
        <begin position="737"/>
        <end position="747"/>
    </location>
</feature>
<keyword evidence="2" id="KW-0539">Nucleus</keyword>
<dbReference type="SUPFAM" id="SSF48371">
    <property type="entry name" value="ARM repeat"/>
    <property type="match status" value="1"/>
</dbReference>
<dbReference type="FunCoup" id="A0A200R299">
    <property type="interactions" value="3409"/>
</dbReference>
<reference evidence="6 7" key="1">
    <citation type="journal article" date="2017" name="Mol. Plant">
        <title>The Genome of Medicinal Plant Macleaya cordata Provides New Insights into Benzylisoquinoline Alkaloids Metabolism.</title>
        <authorList>
            <person name="Liu X."/>
            <person name="Liu Y."/>
            <person name="Huang P."/>
            <person name="Ma Y."/>
            <person name="Qing Z."/>
            <person name="Tang Q."/>
            <person name="Cao H."/>
            <person name="Cheng P."/>
            <person name="Zheng Y."/>
            <person name="Yuan Z."/>
            <person name="Zhou Y."/>
            <person name="Liu J."/>
            <person name="Tang Z."/>
            <person name="Zhuo Y."/>
            <person name="Zhang Y."/>
            <person name="Yu L."/>
            <person name="Huang J."/>
            <person name="Yang P."/>
            <person name="Peng Q."/>
            <person name="Zhang J."/>
            <person name="Jiang W."/>
            <person name="Zhang Z."/>
            <person name="Lin K."/>
            <person name="Ro D.K."/>
            <person name="Chen X."/>
            <person name="Xiong X."/>
            <person name="Shang Y."/>
            <person name="Huang S."/>
            <person name="Zeng J."/>
        </authorList>
    </citation>
    <scope>NUCLEOTIDE SEQUENCE [LARGE SCALE GENOMIC DNA]</scope>
    <source>
        <strain evidence="7">cv. BLH2017</strain>
        <tissue evidence="6">Root</tissue>
    </source>
</reference>
<protein>
    <submittedName>
        <fullName evidence="6">Uncharacterized protein</fullName>
    </submittedName>
</protein>
<feature type="domain" description="PP4R3 EVH1-like" evidence="5">
    <location>
        <begin position="15"/>
        <end position="114"/>
    </location>
</feature>
<dbReference type="OrthoDB" id="27483at2759"/>
<dbReference type="OMA" id="YHRYMIS"/>